<evidence type="ECO:0000256" key="3">
    <source>
        <dbReference type="PROSITE-ProRule" id="PRU00023"/>
    </source>
</evidence>
<keyword evidence="2 3" id="KW-0040">ANK repeat</keyword>
<dbReference type="PROSITE" id="PS50088">
    <property type="entry name" value="ANK_REPEAT"/>
    <property type="match status" value="3"/>
</dbReference>
<dbReference type="SUPFAM" id="SSF48403">
    <property type="entry name" value="Ankyrin repeat"/>
    <property type="match status" value="1"/>
</dbReference>
<dbReference type="Gene3D" id="1.25.40.20">
    <property type="entry name" value="Ankyrin repeat-containing domain"/>
    <property type="match status" value="3"/>
</dbReference>
<feature type="region of interest" description="Disordered" evidence="4">
    <location>
        <begin position="434"/>
        <end position="453"/>
    </location>
</feature>
<dbReference type="AlphaFoldDB" id="A0AAU7Q0M6"/>
<dbReference type="SMART" id="SM00248">
    <property type="entry name" value="ANK"/>
    <property type="match status" value="6"/>
</dbReference>
<dbReference type="InterPro" id="IPR028047">
    <property type="entry name" value="Latrotoxin_C_dom"/>
</dbReference>
<feature type="repeat" description="ANK" evidence="3">
    <location>
        <begin position="252"/>
        <end position="284"/>
    </location>
</feature>
<evidence type="ECO:0000256" key="1">
    <source>
        <dbReference type="ARBA" id="ARBA00022737"/>
    </source>
</evidence>
<feature type="repeat" description="ANK" evidence="3">
    <location>
        <begin position="34"/>
        <end position="66"/>
    </location>
</feature>
<dbReference type="PANTHER" id="PTHR24126:SF14">
    <property type="entry name" value="ANK_REP_REGION DOMAIN-CONTAINING PROTEIN"/>
    <property type="match status" value="1"/>
</dbReference>
<dbReference type="PANTHER" id="PTHR24126">
    <property type="entry name" value="ANKYRIN REPEAT, PH AND SEC7 DOMAIN CONTAINING PROTEIN SECG-RELATED"/>
    <property type="match status" value="1"/>
</dbReference>
<feature type="domain" description="Latrotoxin C-terminal" evidence="5">
    <location>
        <begin position="506"/>
        <end position="602"/>
    </location>
</feature>
<dbReference type="PRINTS" id="PR01415">
    <property type="entry name" value="ANKYRIN"/>
</dbReference>
<keyword evidence="1" id="KW-0677">Repeat</keyword>
<evidence type="ECO:0000256" key="2">
    <source>
        <dbReference type="ARBA" id="ARBA00023043"/>
    </source>
</evidence>
<dbReference type="InterPro" id="IPR036770">
    <property type="entry name" value="Ankyrin_rpt-contain_sf"/>
</dbReference>
<dbReference type="Pfam" id="PF12796">
    <property type="entry name" value="Ank_2"/>
    <property type="match status" value="3"/>
</dbReference>
<dbReference type="PROSITE" id="PS50297">
    <property type="entry name" value="ANK_REP_REGION"/>
    <property type="match status" value="3"/>
</dbReference>
<dbReference type="Pfam" id="PF15658">
    <property type="entry name" value="Latrotoxin_C"/>
    <property type="match status" value="1"/>
</dbReference>
<evidence type="ECO:0000313" key="6">
    <source>
        <dbReference type="EMBL" id="XBS66520.1"/>
    </source>
</evidence>
<sequence length="653" mass="71967">MHTSNFTTVEQSLYDEAKELVRNNKANLDATDKDGNTLLLKAAISNSWDVVKFLMIKGANIEIANNDGWTLLHSSALSDNLEMLEILFGDKALCISREGTIKVTQENFIEDNSTTVQPSAENNTLYITTESSNEVTQDSISDYEVVQTYSRNSTGIDSSLCSEEYKSYDCNALSNITSGVSRPYLENSTEASYFADENSTETTNIPANYTTIDNFLFKNSSQLSVAPSVNVLHPITISNTCYAPDPNVANKDKYTPLHVAAERSSLEVVEYLVDKGADLNATAIVCFGSNPNLGDSVLGLVTDYYTPLNFAASRCDGLNITMYLVQEKGVDIDVKSLNLAAEGGHLETLQYLIGERADLVNATDNYGDTPLHAAVYGGLHVVQYLKENGADIDAKNNRGQTPLEVALELNKSDIIHSLKNLQHHRGKRHLQEPVSFESKGASHSIESDNPVTKSNQAIDGTPLWVNVVTRTIVDTIKGVIFSPIKPAVDTKHSQSSKATQYTDIKDISEQEALGYAVNIVEGFKKVVEQAALKNGISMHRLNIDFIEMQKEITRKIVGGKFDRISEVLKSHIEQVCPDKKAGCSGRLSQKKFDKFISEFDNKLDAMLNQSIQQIYRNSMLGVKEQQTSSEPKSYLNNVSVQGHLTQAENLRLG</sequence>
<gene>
    <name evidence="6" type="ORF">ABLO99_04410</name>
</gene>
<reference evidence="6" key="1">
    <citation type="submission" date="2024-06" db="EMBL/GenBank/DDBJ databases">
        <authorList>
            <person name="Dussert Y."/>
            <person name="Peccoud J."/>
            <person name="Pigeault R."/>
        </authorList>
    </citation>
    <scope>NUCLEOTIDE SEQUENCE</scope>
    <source>
        <strain evidence="6">WArc</strain>
    </source>
</reference>
<feature type="repeat" description="ANK" evidence="3">
    <location>
        <begin position="366"/>
        <end position="397"/>
    </location>
</feature>
<name>A0AAU7Q0M6_9RICK</name>
<dbReference type="InterPro" id="IPR002110">
    <property type="entry name" value="Ankyrin_rpt"/>
</dbReference>
<organism evidence="6">
    <name type="scientific">Wolbachia endosymbiont of Armadillidium arcangelii</name>
    <dbReference type="NCBI Taxonomy" id="3158571"/>
    <lineage>
        <taxon>Bacteria</taxon>
        <taxon>Pseudomonadati</taxon>
        <taxon>Pseudomonadota</taxon>
        <taxon>Alphaproteobacteria</taxon>
        <taxon>Rickettsiales</taxon>
        <taxon>Anaplasmataceae</taxon>
        <taxon>Wolbachieae</taxon>
        <taxon>Wolbachia</taxon>
    </lineage>
</organism>
<protein>
    <submittedName>
        <fullName evidence="6">Ankyrin repeat domain-containing protein</fullName>
    </submittedName>
</protein>
<dbReference type="RefSeq" id="WP_153295690.1">
    <property type="nucleotide sequence ID" value="NZ_CP157942.1"/>
</dbReference>
<evidence type="ECO:0000256" key="4">
    <source>
        <dbReference type="SAM" id="MobiDB-lite"/>
    </source>
</evidence>
<accession>A0AAU7Q0M6</accession>
<evidence type="ECO:0000259" key="5">
    <source>
        <dbReference type="Pfam" id="PF15658"/>
    </source>
</evidence>
<proteinExistence type="predicted"/>
<dbReference type="EMBL" id="CP157942">
    <property type="protein sequence ID" value="XBS66520.1"/>
    <property type="molecule type" value="Genomic_DNA"/>
</dbReference>